<feature type="transmembrane region" description="Helical" evidence="14">
    <location>
        <begin position="244"/>
        <end position="264"/>
    </location>
</feature>
<evidence type="ECO:0000256" key="3">
    <source>
        <dbReference type="ARBA" id="ARBA00012374"/>
    </source>
</evidence>
<dbReference type="NCBIfam" id="TIGR00753">
    <property type="entry name" value="undec_PP_bacA"/>
    <property type="match status" value="1"/>
</dbReference>
<keyword evidence="7 14" id="KW-0378">Hydrolase</keyword>
<evidence type="ECO:0000256" key="9">
    <source>
        <dbReference type="ARBA" id="ARBA00023136"/>
    </source>
</evidence>
<dbReference type="GO" id="GO:0046677">
    <property type="term" value="P:response to antibiotic"/>
    <property type="evidence" value="ECO:0007669"/>
    <property type="project" value="UniProtKB-UniRule"/>
</dbReference>
<dbReference type="NCBIfam" id="NF001393">
    <property type="entry name" value="PRK00281.2-4"/>
    <property type="match status" value="1"/>
</dbReference>
<comment type="similarity">
    <text evidence="2 14">Belongs to the UppP family.</text>
</comment>
<evidence type="ECO:0000256" key="4">
    <source>
        <dbReference type="ARBA" id="ARBA00021581"/>
    </source>
</evidence>
<reference evidence="15 16" key="1">
    <citation type="submission" date="2016-10" db="EMBL/GenBank/DDBJ databases">
        <authorList>
            <person name="de Groot N.N."/>
        </authorList>
    </citation>
    <scope>NUCLEOTIDE SEQUENCE [LARGE SCALE GENOMIC DNA]</scope>
    <source>
        <strain evidence="15 16">IBRC-M 10445</strain>
    </source>
</reference>
<dbReference type="AlphaFoldDB" id="A0A1I3QJQ0"/>
<dbReference type="InterPro" id="IPR003824">
    <property type="entry name" value="UppP"/>
</dbReference>
<keyword evidence="6 14" id="KW-0812">Transmembrane</keyword>
<keyword evidence="9 14" id="KW-0472">Membrane</keyword>
<evidence type="ECO:0000256" key="8">
    <source>
        <dbReference type="ARBA" id="ARBA00022989"/>
    </source>
</evidence>
<dbReference type="EMBL" id="FOSC01000002">
    <property type="protein sequence ID" value="SFJ34005.1"/>
    <property type="molecule type" value="Genomic_DNA"/>
</dbReference>
<evidence type="ECO:0000313" key="15">
    <source>
        <dbReference type="EMBL" id="SFJ34005.1"/>
    </source>
</evidence>
<evidence type="ECO:0000256" key="12">
    <source>
        <dbReference type="ARBA" id="ARBA00032932"/>
    </source>
</evidence>
<dbReference type="GO" id="GO:0071555">
    <property type="term" value="P:cell wall organization"/>
    <property type="evidence" value="ECO:0007669"/>
    <property type="project" value="UniProtKB-KW"/>
</dbReference>
<evidence type="ECO:0000256" key="1">
    <source>
        <dbReference type="ARBA" id="ARBA00004651"/>
    </source>
</evidence>
<evidence type="ECO:0000256" key="7">
    <source>
        <dbReference type="ARBA" id="ARBA00022801"/>
    </source>
</evidence>
<dbReference type="Proteomes" id="UP000199445">
    <property type="component" value="Unassembled WGS sequence"/>
</dbReference>
<name>A0A1I3QJQ0_9GAMM</name>
<evidence type="ECO:0000313" key="16">
    <source>
        <dbReference type="Proteomes" id="UP000199445"/>
    </source>
</evidence>
<sequence length="266" mass="28703">MDFYQALFLGLLQGLTEFLPISSSAHLILTPAFFGWEDQGVGFDLSVHVGTLLAVVLYFRRDVFGIAKDGLISMGQRRLVGQGALALYLVIGTIPAGLAGLALLDMIDNELRGAGVILVTTLVFGLLLGVADWLPRRERTLDSLSWKDALIVGLAQAMALVPGTSRSGVTITAGLFLGMSRETASRFSFLLAIPIIVLAAAVKLLEVATSDVIVDWGGFLIGGATSFIMAITAIHFFLKWLNKVGMWPYVIYRILLAIVIYAMLID</sequence>
<comment type="miscellaneous">
    <text evidence="14">Bacitracin is thought to be involved in the inhibition of peptidoglycan synthesis by sequestering undecaprenyl diphosphate, thereby reducing the pool of lipid carrier available.</text>
</comment>
<evidence type="ECO:0000256" key="2">
    <source>
        <dbReference type="ARBA" id="ARBA00010621"/>
    </source>
</evidence>
<keyword evidence="8 14" id="KW-1133">Transmembrane helix</keyword>
<feature type="transmembrane region" description="Helical" evidence="14">
    <location>
        <begin position="116"/>
        <end position="134"/>
    </location>
</feature>
<keyword evidence="14" id="KW-0133">Cell shape</keyword>
<keyword evidence="5 14" id="KW-1003">Cell membrane</keyword>
<gene>
    <name evidence="14" type="primary">uppP</name>
    <name evidence="15" type="ORF">SAMN05216429_10229</name>
</gene>
<keyword evidence="10 14" id="KW-0046">Antibiotic resistance</keyword>
<keyword evidence="14" id="KW-0573">Peptidoglycan synthesis</keyword>
<protein>
    <recommendedName>
        <fullName evidence="4 14">Undecaprenyl-diphosphatase</fullName>
        <ecNumber evidence="3 14">3.6.1.27</ecNumber>
    </recommendedName>
    <alternativeName>
        <fullName evidence="12 14">Bacitracin resistance protein</fullName>
    </alternativeName>
    <alternativeName>
        <fullName evidence="11 14">Undecaprenyl pyrophosphate phosphatase</fullName>
    </alternativeName>
</protein>
<proteinExistence type="inferred from homology"/>
<feature type="transmembrane region" description="Helical" evidence="14">
    <location>
        <begin position="79"/>
        <end position="104"/>
    </location>
</feature>
<comment type="subcellular location">
    <subcellularLocation>
        <location evidence="1 14">Cell membrane</location>
        <topology evidence="1 14">Multi-pass membrane protein</topology>
    </subcellularLocation>
</comment>
<accession>A0A1I3QJQ0</accession>
<keyword evidence="14" id="KW-0961">Cell wall biogenesis/degradation</keyword>
<evidence type="ECO:0000256" key="14">
    <source>
        <dbReference type="HAMAP-Rule" id="MF_01006"/>
    </source>
</evidence>
<organism evidence="15 16">
    <name type="scientific">Marinobacter persicus</name>
    <dbReference type="NCBI Taxonomy" id="930118"/>
    <lineage>
        <taxon>Bacteria</taxon>
        <taxon>Pseudomonadati</taxon>
        <taxon>Pseudomonadota</taxon>
        <taxon>Gammaproteobacteria</taxon>
        <taxon>Pseudomonadales</taxon>
        <taxon>Marinobacteraceae</taxon>
        <taxon>Marinobacter</taxon>
    </lineage>
</organism>
<dbReference type="RefSeq" id="WP_091701054.1">
    <property type="nucleotide sequence ID" value="NZ_BMYN01000002.1"/>
</dbReference>
<dbReference type="HAMAP" id="MF_01006">
    <property type="entry name" value="Undec_diphosphatase"/>
    <property type="match status" value="1"/>
</dbReference>
<dbReference type="PANTHER" id="PTHR30622:SF4">
    <property type="entry name" value="UNDECAPRENYL-DIPHOSPHATASE"/>
    <property type="match status" value="1"/>
</dbReference>
<keyword evidence="16" id="KW-1185">Reference proteome</keyword>
<comment type="catalytic activity">
    <reaction evidence="13 14">
        <text>di-trans,octa-cis-undecaprenyl diphosphate + H2O = di-trans,octa-cis-undecaprenyl phosphate + phosphate + H(+)</text>
        <dbReference type="Rhea" id="RHEA:28094"/>
        <dbReference type="ChEBI" id="CHEBI:15377"/>
        <dbReference type="ChEBI" id="CHEBI:15378"/>
        <dbReference type="ChEBI" id="CHEBI:43474"/>
        <dbReference type="ChEBI" id="CHEBI:58405"/>
        <dbReference type="ChEBI" id="CHEBI:60392"/>
        <dbReference type="EC" id="3.6.1.27"/>
    </reaction>
</comment>
<dbReference type="GO" id="GO:0050380">
    <property type="term" value="F:undecaprenyl-diphosphatase activity"/>
    <property type="evidence" value="ECO:0007669"/>
    <property type="project" value="UniProtKB-UniRule"/>
</dbReference>
<dbReference type="GO" id="GO:0005886">
    <property type="term" value="C:plasma membrane"/>
    <property type="evidence" value="ECO:0007669"/>
    <property type="project" value="UniProtKB-SubCell"/>
</dbReference>
<dbReference type="Pfam" id="PF02673">
    <property type="entry name" value="BacA"/>
    <property type="match status" value="1"/>
</dbReference>
<feature type="transmembrane region" description="Helical" evidence="14">
    <location>
        <begin position="40"/>
        <end position="59"/>
    </location>
</feature>
<evidence type="ECO:0000256" key="5">
    <source>
        <dbReference type="ARBA" id="ARBA00022475"/>
    </source>
</evidence>
<evidence type="ECO:0000256" key="10">
    <source>
        <dbReference type="ARBA" id="ARBA00023251"/>
    </source>
</evidence>
<dbReference type="GO" id="GO:0009252">
    <property type="term" value="P:peptidoglycan biosynthetic process"/>
    <property type="evidence" value="ECO:0007669"/>
    <property type="project" value="UniProtKB-KW"/>
</dbReference>
<feature type="transmembrane region" description="Helical" evidence="14">
    <location>
        <begin position="184"/>
        <end position="205"/>
    </location>
</feature>
<evidence type="ECO:0000256" key="6">
    <source>
        <dbReference type="ARBA" id="ARBA00022692"/>
    </source>
</evidence>
<dbReference type="OrthoDB" id="9808289at2"/>
<evidence type="ECO:0000256" key="13">
    <source>
        <dbReference type="ARBA" id="ARBA00047594"/>
    </source>
</evidence>
<dbReference type="GO" id="GO:0008360">
    <property type="term" value="P:regulation of cell shape"/>
    <property type="evidence" value="ECO:0007669"/>
    <property type="project" value="UniProtKB-KW"/>
</dbReference>
<evidence type="ECO:0000256" key="11">
    <source>
        <dbReference type="ARBA" id="ARBA00032707"/>
    </source>
</evidence>
<dbReference type="PANTHER" id="PTHR30622">
    <property type="entry name" value="UNDECAPRENYL-DIPHOSPHATASE"/>
    <property type="match status" value="1"/>
</dbReference>
<feature type="transmembrane region" description="Helical" evidence="14">
    <location>
        <begin position="217"/>
        <end position="238"/>
    </location>
</feature>
<dbReference type="EC" id="3.6.1.27" evidence="3 14"/>
<comment type="function">
    <text evidence="14">Catalyzes the dephosphorylation of undecaprenyl diphosphate (UPP). Confers resistance to bacitracin.</text>
</comment>